<dbReference type="RefSeq" id="WP_048463987.1">
    <property type="nucleotide sequence ID" value="NZ_LABX01000086.1"/>
</dbReference>
<evidence type="ECO:0000313" key="2">
    <source>
        <dbReference type="Proteomes" id="UP000035929"/>
    </source>
</evidence>
<reference evidence="1 2" key="1">
    <citation type="submission" date="2015-03" db="EMBL/GenBank/DDBJ databases">
        <title>Genome sequencing of Methylobacterium aquaticum DSM16371 type strain.</title>
        <authorList>
            <person name="Chaudhry V."/>
            <person name="Patil P.B."/>
        </authorList>
    </citation>
    <scope>NUCLEOTIDE SEQUENCE [LARGE SCALE GENOMIC DNA]</scope>
    <source>
        <strain evidence="1 2">DSM 16371</strain>
    </source>
</reference>
<name>A0A0J6SPL7_9HYPH</name>
<dbReference type="AlphaFoldDB" id="A0A0J6SPL7"/>
<comment type="caution">
    <text evidence="1">The sequence shown here is derived from an EMBL/GenBank/DDBJ whole genome shotgun (WGS) entry which is preliminary data.</text>
</comment>
<dbReference type="Proteomes" id="UP000035929">
    <property type="component" value="Unassembled WGS sequence"/>
</dbReference>
<protein>
    <submittedName>
        <fullName evidence="1">Uncharacterized protein</fullName>
    </submittedName>
</protein>
<organism evidence="1 2">
    <name type="scientific">Methylobacterium aquaticum</name>
    <dbReference type="NCBI Taxonomy" id="270351"/>
    <lineage>
        <taxon>Bacteria</taxon>
        <taxon>Pseudomonadati</taxon>
        <taxon>Pseudomonadota</taxon>
        <taxon>Alphaproteobacteria</taxon>
        <taxon>Hyphomicrobiales</taxon>
        <taxon>Methylobacteriaceae</taxon>
        <taxon>Methylobacterium</taxon>
    </lineage>
</organism>
<feature type="non-terminal residue" evidence="1">
    <location>
        <position position="1"/>
    </location>
</feature>
<gene>
    <name evidence="1" type="ORF">VP06_11945</name>
</gene>
<proteinExistence type="predicted"/>
<evidence type="ECO:0000313" key="1">
    <source>
        <dbReference type="EMBL" id="KMO35552.1"/>
    </source>
</evidence>
<sequence length="399" mass="40918">RPAAPVPDVAAPPGAHWWISPWWEVAVRHDPDARCNHFLILEDDTVVLAPPVPDSAHDEAWRLVRPRTGLAWGRGAGSLPEGGACSLLLAKGACCTPVGPDGDVRVESGDVLYKGNLRGAVAALAAMGVDPSRMDIDIGLVGDDAAVRLHPAKVHSVDRIRSEGVIDDDDLPVEPDEIPFDYELDVPVLTGDPARLRRPALAVAGHRGVAASCGEAHAGEDGIAWGMEAGAARTLRRGIALCEHGRAEAGAKGIAWAGMIEETPLRAQAAGGGTARVGAGGLAIVGLPGGSATADDDGVAIAVEPGHAICGDRGLALGWSRHAVAAKGGRDAVVVVRRGSVCGGPGALLIAQDVTRGTWLWGVVGQDGIAPDTVYTASGGRLVPLIAPAPRLRVRRPGG</sequence>
<accession>A0A0J6SPL7</accession>
<dbReference type="PATRIC" id="fig|270351.6.peg.7324"/>
<dbReference type="EMBL" id="LABX01000086">
    <property type="protein sequence ID" value="KMO35552.1"/>
    <property type="molecule type" value="Genomic_DNA"/>
</dbReference>